<dbReference type="SUPFAM" id="SSF47323">
    <property type="entry name" value="Anticodon-binding domain of a subclass of class I aminoacyl-tRNA synthetases"/>
    <property type="match status" value="1"/>
</dbReference>
<gene>
    <name evidence="14" type="ORF">MSPICULIGERA_LOCUS23785</name>
</gene>
<comment type="function">
    <text evidence="11">Catalyzes the attachment of arginine to tRNA(Arg) in a two-step reaction: arginine is first activated by ATP to form Arg-AMP and then transferred to the acceptor end of tRNA(Arg).</text>
</comment>
<evidence type="ECO:0000256" key="7">
    <source>
        <dbReference type="ARBA" id="ARBA00023146"/>
    </source>
</evidence>
<dbReference type="InterPro" id="IPR008909">
    <property type="entry name" value="DALR_anticod-bd"/>
</dbReference>
<keyword evidence="3 12" id="KW-0436">Ligase</keyword>
<evidence type="ECO:0000259" key="13">
    <source>
        <dbReference type="SMART" id="SM00836"/>
    </source>
</evidence>
<evidence type="ECO:0000256" key="5">
    <source>
        <dbReference type="ARBA" id="ARBA00022840"/>
    </source>
</evidence>
<dbReference type="PROSITE" id="PS00178">
    <property type="entry name" value="AA_TRNA_LIGASE_I"/>
    <property type="match status" value="1"/>
</dbReference>
<comment type="similarity">
    <text evidence="1 12">Belongs to the class-I aminoacyl-tRNA synthetase family.</text>
</comment>
<evidence type="ECO:0000256" key="10">
    <source>
        <dbReference type="ARBA" id="ARBA00049339"/>
    </source>
</evidence>
<evidence type="ECO:0000256" key="9">
    <source>
        <dbReference type="ARBA" id="ARBA00039495"/>
    </source>
</evidence>
<dbReference type="SMART" id="SM00836">
    <property type="entry name" value="DALR_1"/>
    <property type="match status" value="1"/>
</dbReference>
<evidence type="ECO:0000256" key="4">
    <source>
        <dbReference type="ARBA" id="ARBA00022741"/>
    </source>
</evidence>
<dbReference type="Proteomes" id="UP001177023">
    <property type="component" value="Unassembled WGS sequence"/>
</dbReference>
<feature type="non-terminal residue" evidence="14">
    <location>
        <position position="496"/>
    </location>
</feature>
<protein>
    <recommendedName>
        <fullName evidence="9">Probable arginine--tRNA ligase, mitochondrial</fullName>
        <ecNumber evidence="2">6.1.1.19</ecNumber>
    </recommendedName>
    <alternativeName>
        <fullName evidence="8">Arginyl-tRNA synthetase</fullName>
    </alternativeName>
</protein>
<comment type="caution">
    <text evidence="14">The sequence shown here is derived from an EMBL/GenBank/DDBJ whole genome shotgun (WGS) entry which is preliminary data.</text>
</comment>
<dbReference type="EC" id="6.1.1.19" evidence="2"/>
<dbReference type="NCBIfam" id="TIGR00456">
    <property type="entry name" value="argS"/>
    <property type="match status" value="1"/>
</dbReference>
<dbReference type="Gene3D" id="1.10.730.10">
    <property type="entry name" value="Isoleucyl-tRNA Synthetase, Domain 1"/>
    <property type="match status" value="1"/>
</dbReference>
<dbReference type="PANTHER" id="PTHR11956">
    <property type="entry name" value="ARGINYL-TRNA SYNTHETASE"/>
    <property type="match status" value="1"/>
</dbReference>
<evidence type="ECO:0000256" key="8">
    <source>
        <dbReference type="ARBA" id="ARBA00033033"/>
    </source>
</evidence>
<proteinExistence type="inferred from homology"/>
<dbReference type="InterPro" id="IPR001278">
    <property type="entry name" value="Arg-tRNA-ligase"/>
</dbReference>
<dbReference type="PANTHER" id="PTHR11956:SF11">
    <property type="entry name" value="ARGININE--TRNA LIGASE, MITOCHONDRIAL-RELATED"/>
    <property type="match status" value="1"/>
</dbReference>
<evidence type="ECO:0000256" key="2">
    <source>
        <dbReference type="ARBA" id="ARBA00012837"/>
    </source>
</evidence>
<name>A0AA36DDJ6_9BILA</name>
<evidence type="ECO:0000313" key="14">
    <source>
        <dbReference type="EMBL" id="CAJ0585774.1"/>
    </source>
</evidence>
<dbReference type="InterPro" id="IPR001412">
    <property type="entry name" value="aa-tRNA-synth_I_CS"/>
</dbReference>
<evidence type="ECO:0000256" key="11">
    <source>
        <dbReference type="ARBA" id="ARBA00049595"/>
    </source>
</evidence>
<evidence type="ECO:0000256" key="3">
    <source>
        <dbReference type="ARBA" id="ARBA00022598"/>
    </source>
</evidence>
<dbReference type="EMBL" id="CATQJA010002706">
    <property type="protein sequence ID" value="CAJ0585774.1"/>
    <property type="molecule type" value="Genomic_DNA"/>
</dbReference>
<keyword evidence="15" id="KW-1185">Reference proteome</keyword>
<dbReference type="GO" id="GO:0032543">
    <property type="term" value="P:mitochondrial translation"/>
    <property type="evidence" value="ECO:0007669"/>
    <property type="project" value="TreeGrafter"/>
</dbReference>
<dbReference type="PRINTS" id="PR01038">
    <property type="entry name" value="TRNASYNTHARG"/>
</dbReference>
<sequence length="496" mass="56549">MSIEGLRKAGGLALQAQAILRAAKPPQKYVIDFSSPNVAKQFHIGNLRSTIIGRYVDQVHRTMGEDVCALNYLGDWGTQFALIASYWPQNRPSDAFWTTVSDDEKVKMIQQCYVVANKLLKTEGDFRLKVRDTYKKMEDFIVEKDMEDEVMLFWNDMRGLSERHLKKFYRQLGIQFDQLFFESEEVAGARKIVEQLIESKKAVRRVDGLWVVETGKQNPDGTDAYCIVRKSDDTTLYLTRDVASIIRRDALFKADKYLYVVDRGQRNHFKDIAYILEQIGRADLADKIEHIPFGRVHGLSTRHGKTEAVADILTRGSELALQFLKASPTIKVKDEDLQKISGDLALDTIIVNDLKRARLSEYEFSFKNAFALNQNNALLLQEKHSRLCSLEKKNAELMPHLDKDNKLPEDDVAKELIKHLEELPRAIMFSMQKLEPCQLTIPLIHLAQLSGKVMAQLRVKDEPIDVAVPRLRLLSTARQALADGMSLLGISPKVEM</sequence>
<dbReference type="Pfam" id="PF05746">
    <property type="entry name" value="DALR_1"/>
    <property type="match status" value="1"/>
</dbReference>
<dbReference type="GO" id="GO:0005524">
    <property type="term" value="F:ATP binding"/>
    <property type="evidence" value="ECO:0007669"/>
    <property type="project" value="UniProtKB-KW"/>
</dbReference>
<comment type="catalytic activity">
    <reaction evidence="10">
        <text>tRNA(Arg) + L-arginine + ATP = L-arginyl-tRNA(Arg) + AMP + diphosphate</text>
        <dbReference type="Rhea" id="RHEA:20301"/>
        <dbReference type="Rhea" id="RHEA-COMP:9658"/>
        <dbReference type="Rhea" id="RHEA-COMP:9673"/>
        <dbReference type="ChEBI" id="CHEBI:30616"/>
        <dbReference type="ChEBI" id="CHEBI:32682"/>
        <dbReference type="ChEBI" id="CHEBI:33019"/>
        <dbReference type="ChEBI" id="CHEBI:78442"/>
        <dbReference type="ChEBI" id="CHEBI:78513"/>
        <dbReference type="ChEBI" id="CHEBI:456215"/>
        <dbReference type="EC" id="6.1.1.19"/>
    </reaction>
</comment>
<dbReference type="Pfam" id="PF00750">
    <property type="entry name" value="tRNA-synt_1d"/>
    <property type="match status" value="1"/>
</dbReference>
<organism evidence="14 15">
    <name type="scientific">Mesorhabditis spiculigera</name>
    <dbReference type="NCBI Taxonomy" id="96644"/>
    <lineage>
        <taxon>Eukaryota</taxon>
        <taxon>Metazoa</taxon>
        <taxon>Ecdysozoa</taxon>
        <taxon>Nematoda</taxon>
        <taxon>Chromadorea</taxon>
        <taxon>Rhabditida</taxon>
        <taxon>Rhabditina</taxon>
        <taxon>Rhabditomorpha</taxon>
        <taxon>Rhabditoidea</taxon>
        <taxon>Rhabditidae</taxon>
        <taxon>Mesorhabditinae</taxon>
        <taxon>Mesorhabditis</taxon>
    </lineage>
</organism>
<evidence type="ECO:0000313" key="15">
    <source>
        <dbReference type="Proteomes" id="UP001177023"/>
    </source>
</evidence>
<dbReference type="InterPro" id="IPR009080">
    <property type="entry name" value="tRNAsynth_Ia_anticodon-bd"/>
</dbReference>
<dbReference type="GO" id="GO:0005739">
    <property type="term" value="C:mitochondrion"/>
    <property type="evidence" value="ECO:0007669"/>
    <property type="project" value="TreeGrafter"/>
</dbReference>
<dbReference type="SUPFAM" id="SSF52374">
    <property type="entry name" value="Nucleotidylyl transferase"/>
    <property type="match status" value="1"/>
</dbReference>
<keyword evidence="7 12" id="KW-0030">Aminoacyl-tRNA synthetase</keyword>
<evidence type="ECO:0000256" key="1">
    <source>
        <dbReference type="ARBA" id="ARBA00005594"/>
    </source>
</evidence>
<feature type="domain" description="DALR anticodon binding" evidence="13">
    <location>
        <begin position="380"/>
        <end position="496"/>
    </location>
</feature>
<dbReference type="InterPro" id="IPR035684">
    <property type="entry name" value="ArgRS_core"/>
</dbReference>
<keyword evidence="6 12" id="KW-0648">Protein biosynthesis</keyword>
<evidence type="ECO:0000256" key="12">
    <source>
        <dbReference type="RuleBase" id="RU363038"/>
    </source>
</evidence>
<keyword evidence="5 12" id="KW-0067">ATP-binding</keyword>
<accession>A0AA36DDJ6</accession>
<evidence type="ECO:0000256" key="6">
    <source>
        <dbReference type="ARBA" id="ARBA00022917"/>
    </source>
</evidence>
<dbReference type="Gene3D" id="3.40.50.620">
    <property type="entry name" value="HUPs"/>
    <property type="match status" value="1"/>
</dbReference>
<reference evidence="14" key="1">
    <citation type="submission" date="2023-06" db="EMBL/GenBank/DDBJ databases">
        <authorList>
            <person name="Delattre M."/>
        </authorList>
    </citation>
    <scope>NUCLEOTIDE SEQUENCE</scope>
    <source>
        <strain evidence="14">AF72</strain>
    </source>
</reference>
<dbReference type="InterPro" id="IPR014729">
    <property type="entry name" value="Rossmann-like_a/b/a_fold"/>
</dbReference>
<keyword evidence="4 12" id="KW-0547">Nucleotide-binding</keyword>
<dbReference type="AlphaFoldDB" id="A0AA36DDJ6"/>
<dbReference type="GO" id="GO:0006420">
    <property type="term" value="P:arginyl-tRNA aminoacylation"/>
    <property type="evidence" value="ECO:0007669"/>
    <property type="project" value="InterPro"/>
</dbReference>
<dbReference type="GO" id="GO:0004814">
    <property type="term" value="F:arginine-tRNA ligase activity"/>
    <property type="evidence" value="ECO:0007669"/>
    <property type="project" value="UniProtKB-EC"/>
</dbReference>